<evidence type="ECO:0000313" key="11">
    <source>
        <dbReference type="Proteomes" id="UP000179588"/>
    </source>
</evidence>
<comment type="catalytic activity">
    <reaction evidence="4">
        <text>L-alpha-D-Hep-(1-&gt;3)-4-O-phospho-L-alpha-D-Hep-(1-&gt;5)-[alpha-Kdo-(2-&gt;4)]-alpha-Kdo-(2-&gt;6)-lipid A (E. coli) + ADP-L-glycero-beta-D-manno-heptose = L-alpha-D-Hep-(1-&gt;7)-L-alpha-D-Hep-(1-&gt;3)-4-O-phospho-L-alpha-D-Hep-(1-&gt;5)-[alpha-Kdo-(2-&gt;4)]-alpha-Kdo-(2-&gt;6)-lipid A (E. coli) + ADP + H(+)</text>
        <dbReference type="Rhea" id="RHEA:74099"/>
        <dbReference type="ChEBI" id="CHEBI:15378"/>
        <dbReference type="ChEBI" id="CHEBI:61506"/>
        <dbReference type="ChEBI" id="CHEBI:193075"/>
        <dbReference type="ChEBI" id="CHEBI:193076"/>
        <dbReference type="ChEBI" id="CHEBI:456216"/>
        <dbReference type="EC" id="2.4.99.25"/>
    </reaction>
</comment>
<dbReference type="CDD" id="cd03789">
    <property type="entry name" value="GT9_LPS_heptosyltransferase"/>
    <property type="match status" value="1"/>
</dbReference>
<dbReference type="GeneID" id="92280967"/>
<dbReference type="AlphaFoldDB" id="A0A1S1HMT8"/>
<evidence type="ECO:0000256" key="5">
    <source>
        <dbReference type="ARBA" id="ARBA00051369"/>
    </source>
</evidence>
<dbReference type="GO" id="GO:0005829">
    <property type="term" value="C:cytosol"/>
    <property type="evidence" value="ECO:0007669"/>
    <property type="project" value="TreeGrafter"/>
</dbReference>
<keyword evidence="2 10" id="KW-0808">Transferase</keyword>
<evidence type="ECO:0000256" key="2">
    <source>
        <dbReference type="ARBA" id="ARBA00022679"/>
    </source>
</evidence>
<comment type="catalytic activity">
    <reaction evidence="5">
        <text>an L-alpha-D-Hep-(1-&gt;3)-4-O-phospho-L-alpha-D-Hep-(1-&gt;5)-[alpha-Kdo-(2-&gt;4)]-alpha-Kdo-(2-&gt;6)-lipid A + ADP-L-glycero-beta-D-manno-heptose = an L-alpha-D-Hep-(1-&gt;7)-L-alpha-D-Hep-(1-&gt;3)-4-O-phospho-L-alpha-D-Hep-(1-&gt;5)-[alpha-Kdo-(2-&gt;4)]-alpha-Kdo-(2-&gt;6)-lipid A + ADP + H(+)</text>
        <dbReference type="Rhea" id="RHEA:74095"/>
        <dbReference type="ChEBI" id="CHEBI:15378"/>
        <dbReference type="ChEBI" id="CHEBI:61506"/>
        <dbReference type="ChEBI" id="CHEBI:193070"/>
        <dbReference type="ChEBI" id="CHEBI:193071"/>
        <dbReference type="ChEBI" id="CHEBI:456216"/>
        <dbReference type="EC" id="2.4.99.25"/>
    </reaction>
</comment>
<dbReference type="GO" id="GO:0009244">
    <property type="term" value="P:lipopolysaccharide core region biosynthetic process"/>
    <property type="evidence" value="ECO:0007669"/>
    <property type="project" value="TreeGrafter"/>
</dbReference>
<keyword evidence="1 9" id="KW-0328">Glycosyltransferase</keyword>
<evidence type="ECO:0000256" key="7">
    <source>
        <dbReference type="ARBA" id="ARBA00074396"/>
    </source>
</evidence>
<sequence length="354" mass="40255">MKKQFKKILVIKMRFHGDMLLTTPVISTLKQNYPDAEIDVLLYQDTIPILSENREIHALYGMKGKKTNGLSKACNFLSLLRKLRRNKYDLIVNLADQWMVSVLVRAIPAPVKISHDFAHRDSKFWRNSFTHLVVPHGEHVVLNNLSVLEPLEITQSKTHLTMSYSEQDWKNIDQRLLDLGVHSSYVVIQPTARQIFKCWDDEKFSEVIDALQARGYQVVLTSGPAKEDLDCIENIASHCQSKPIIELAGKTTFPELGALIAHAALFIGVDSAPMHIAAAVNTPIVCLFGATNNVFWRPWSDNVVQFWAGDYEPMPPREQLDRNKKYLSIIPASDVIKATEDMLPMNIRSMMARF</sequence>
<keyword evidence="11" id="KW-1185">Reference proteome</keyword>
<dbReference type="PANTHER" id="PTHR30160">
    <property type="entry name" value="TETRAACYLDISACCHARIDE 4'-KINASE-RELATED"/>
    <property type="match status" value="1"/>
</dbReference>
<dbReference type="PANTHER" id="PTHR30160:SF1">
    <property type="entry name" value="LIPOPOLYSACCHARIDE 1,2-N-ACETYLGLUCOSAMINETRANSFERASE-RELATED"/>
    <property type="match status" value="1"/>
</dbReference>
<dbReference type="InterPro" id="IPR011916">
    <property type="entry name" value="LipoPS_heptosylTferase-III"/>
</dbReference>
<evidence type="ECO:0000256" key="6">
    <source>
        <dbReference type="ARBA" id="ARBA00066496"/>
    </source>
</evidence>
<accession>A0A1S1HMT8</accession>
<dbReference type="GO" id="GO:0008713">
    <property type="term" value="F:ADP-heptose-lipopolysaccharide heptosyltransferase activity"/>
    <property type="evidence" value="ECO:0007669"/>
    <property type="project" value="TreeGrafter"/>
</dbReference>
<reference evidence="10 11" key="1">
    <citation type="submission" date="2016-03" db="EMBL/GenBank/DDBJ databases">
        <title>Genome sequence of Providencia stuartii strain, isolated from the salivary glands of larval Lucilia sericata.</title>
        <authorList>
            <person name="Yuan Y."/>
            <person name="Zhang Y."/>
            <person name="Fu S."/>
            <person name="Crippen T.L."/>
            <person name="Visi D."/>
            <person name="Benbow M.E."/>
            <person name="Allen M."/>
            <person name="Tomberlin J.K."/>
            <person name="Sze S.-H."/>
            <person name="Tarone A.M."/>
        </authorList>
    </citation>
    <scope>NUCLEOTIDE SEQUENCE [LARGE SCALE GENOMIC DNA]</scope>
    <source>
        <strain evidence="10 11">Crippen</strain>
    </source>
</reference>
<dbReference type="InterPro" id="IPR051199">
    <property type="entry name" value="LPS_LOS_Heptosyltrfase"/>
</dbReference>
<keyword evidence="3" id="KW-0448">Lipopolysaccharide biosynthesis</keyword>
<evidence type="ECO:0000313" key="9">
    <source>
        <dbReference type="EMBL" id="EMJ5135490.1"/>
    </source>
</evidence>
<dbReference type="RefSeq" id="WP_070929889.1">
    <property type="nucleotide sequence ID" value="NZ_CANMXG010000007.1"/>
</dbReference>
<evidence type="ECO:0000256" key="3">
    <source>
        <dbReference type="ARBA" id="ARBA00022985"/>
    </source>
</evidence>
<dbReference type="NCBIfam" id="TIGR02201">
    <property type="entry name" value="heptsyl_trn_III"/>
    <property type="match status" value="1"/>
</dbReference>
<comment type="caution">
    <text evidence="10">The sequence shown here is derived from an EMBL/GenBank/DDBJ whole genome shotgun (WGS) entry which is preliminary data.</text>
</comment>
<dbReference type="Proteomes" id="UP000179588">
    <property type="component" value="Unassembled WGS sequence"/>
</dbReference>
<dbReference type="EMBL" id="ABMABF030000011">
    <property type="protein sequence ID" value="EMJ5135490.1"/>
    <property type="molecule type" value="Genomic_DNA"/>
</dbReference>
<dbReference type="EMBL" id="LVIE01000223">
    <property type="protein sequence ID" value="OHT22583.1"/>
    <property type="molecule type" value="Genomic_DNA"/>
</dbReference>
<dbReference type="Gene3D" id="3.40.50.2000">
    <property type="entry name" value="Glycogen Phosphorylase B"/>
    <property type="match status" value="2"/>
</dbReference>
<reference evidence="9" key="2">
    <citation type="submission" date="2024-02" db="EMBL/GenBank/DDBJ databases">
        <authorList>
            <consortium name="Clinical and Environmental Microbiology Branch: Whole genome sequencing antimicrobial resistance pathogens in the healthcare setting"/>
        </authorList>
    </citation>
    <scope>NUCLEOTIDE SEQUENCE</scope>
    <source>
        <strain evidence="9">2021GO-0154</strain>
    </source>
</reference>
<proteinExistence type="predicted"/>
<dbReference type="Pfam" id="PF01075">
    <property type="entry name" value="Glyco_transf_9"/>
    <property type="match status" value="1"/>
</dbReference>
<dbReference type="SUPFAM" id="SSF53756">
    <property type="entry name" value="UDP-Glycosyltransferase/glycogen phosphorylase"/>
    <property type="match status" value="1"/>
</dbReference>
<evidence type="ECO:0000256" key="4">
    <source>
        <dbReference type="ARBA" id="ARBA00051137"/>
    </source>
</evidence>
<gene>
    <name evidence="9" type="primary">rfaQ</name>
    <name evidence="10" type="ORF">A3Q29_10700</name>
    <name evidence="9" type="ORF">RG298_003243</name>
</gene>
<evidence type="ECO:0000313" key="10">
    <source>
        <dbReference type="EMBL" id="OHT22583.1"/>
    </source>
</evidence>
<dbReference type="InterPro" id="IPR002201">
    <property type="entry name" value="Glyco_trans_9"/>
</dbReference>
<name>A0A1S1HMT8_PROST</name>
<dbReference type="OrthoDB" id="9781892at2"/>
<dbReference type="EC" id="2.4.99.25" evidence="6"/>
<dbReference type="NCBIfam" id="NF007742">
    <property type="entry name" value="PRK10422.1"/>
    <property type="match status" value="1"/>
</dbReference>
<organism evidence="10 11">
    <name type="scientific">Providencia stuartii</name>
    <dbReference type="NCBI Taxonomy" id="588"/>
    <lineage>
        <taxon>Bacteria</taxon>
        <taxon>Pseudomonadati</taxon>
        <taxon>Pseudomonadota</taxon>
        <taxon>Gammaproteobacteria</taxon>
        <taxon>Enterobacterales</taxon>
        <taxon>Morganellaceae</taxon>
        <taxon>Providencia</taxon>
    </lineage>
</organism>
<evidence type="ECO:0000256" key="1">
    <source>
        <dbReference type="ARBA" id="ARBA00022676"/>
    </source>
</evidence>
<evidence type="ECO:0000256" key="8">
    <source>
        <dbReference type="ARBA" id="ARBA00075031"/>
    </source>
</evidence>
<protein>
    <recommendedName>
        <fullName evidence="7">Lipopolysaccharide heptosyltransferase 3</fullName>
        <ecNumber evidence="6">2.4.99.25</ecNumber>
    </recommendedName>
    <alternativeName>
        <fullName evidence="8">ADP-heptose:lipopolysaccharide heptosyltransferase III</fullName>
    </alternativeName>
</protein>
<dbReference type="FunFam" id="3.40.50.2000:FF:000191">
    <property type="entry name" value="Lipopolysaccharide core heptosyltransferase RfaQ"/>
    <property type="match status" value="1"/>
</dbReference>